<dbReference type="GO" id="GO:0009055">
    <property type="term" value="F:electron transfer activity"/>
    <property type="evidence" value="ECO:0007669"/>
    <property type="project" value="InterPro"/>
</dbReference>
<evidence type="ECO:0000259" key="6">
    <source>
        <dbReference type="PROSITE" id="PS51007"/>
    </source>
</evidence>
<comment type="caution">
    <text evidence="7">The sequence shown here is derived from an EMBL/GenBank/DDBJ whole genome shotgun (WGS) entry which is preliminary data.</text>
</comment>
<accession>A0A1Y2K693</accession>
<proteinExistence type="predicted"/>
<dbReference type="RefSeq" id="WP_085441824.1">
    <property type="nucleotide sequence ID" value="NZ_LVJN01000018.1"/>
</dbReference>
<feature type="signal peptide" evidence="5">
    <location>
        <begin position="1"/>
        <end position="23"/>
    </location>
</feature>
<name>A0A1Y2K693_9PROT</name>
<keyword evidence="1 4" id="KW-0349">Heme</keyword>
<keyword evidence="8" id="KW-1185">Reference proteome</keyword>
<dbReference type="GO" id="GO:0046872">
    <property type="term" value="F:metal ion binding"/>
    <property type="evidence" value="ECO:0007669"/>
    <property type="project" value="UniProtKB-KW"/>
</dbReference>
<dbReference type="GO" id="GO:0020037">
    <property type="term" value="F:heme binding"/>
    <property type="evidence" value="ECO:0007669"/>
    <property type="project" value="InterPro"/>
</dbReference>
<dbReference type="InterPro" id="IPR009056">
    <property type="entry name" value="Cyt_c-like_dom"/>
</dbReference>
<reference evidence="7 8" key="1">
    <citation type="journal article" date="2016" name="BMC Genomics">
        <title>Combined genomic and structural analyses of a cultured magnetotactic bacterium reveals its niche adaptation to a dynamic environment.</title>
        <authorList>
            <person name="Araujo A.C."/>
            <person name="Morillo V."/>
            <person name="Cypriano J."/>
            <person name="Teixeira L.C."/>
            <person name="Leao P."/>
            <person name="Lyra S."/>
            <person name="Almeida L.G."/>
            <person name="Bazylinski D.A."/>
            <person name="Vasconcellos A.T."/>
            <person name="Abreu F."/>
            <person name="Lins U."/>
        </authorList>
    </citation>
    <scope>NUCLEOTIDE SEQUENCE [LARGE SCALE GENOMIC DNA]</scope>
    <source>
        <strain evidence="7 8">IT-1</strain>
    </source>
</reference>
<dbReference type="InterPro" id="IPR030999">
    <property type="entry name" value="Thiosulf_SoxX"/>
</dbReference>
<evidence type="ECO:0000256" key="4">
    <source>
        <dbReference type="PROSITE-ProRule" id="PRU00433"/>
    </source>
</evidence>
<dbReference type="NCBIfam" id="TIGR04485">
    <property type="entry name" value="thiosulf_SoxX"/>
    <property type="match status" value="1"/>
</dbReference>
<dbReference type="PROSITE" id="PS51257">
    <property type="entry name" value="PROKAR_LIPOPROTEIN"/>
    <property type="match status" value="1"/>
</dbReference>
<gene>
    <name evidence="7" type="ORF">MAIT1_03354</name>
</gene>
<dbReference type="AlphaFoldDB" id="A0A1Y2K693"/>
<evidence type="ECO:0000256" key="1">
    <source>
        <dbReference type="ARBA" id="ARBA00022617"/>
    </source>
</evidence>
<evidence type="ECO:0000313" key="7">
    <source>
        <dbReference type="EMBL" id="OSM05194.1"/>
    </source>
</evidence>
<dbReference type="STRING" id="1434232.MAIT1_03354"/>
<organism evidence="7 8">
    <name type="scientific">Magnetofaba australis IT-1</name>
    <dbReference type="NCBI Taxonomy" id="1434232"/>
    <lineage>
        <taxon>Bacteria</taxon>
        <taxon>Pseudomonadati</taxon>
        <taxon>Pseudomonadota</taxon>
        <taxon>Magnetococcia</taxon>
        <taxon>Magnetococcales</taxon>
        <taxon>Magnetococcaceae</taxon>
        <taxon>Magnetofaba</taxon>
    </lineage>
</organism>
<feature type="chain" id="PRO_5012802083" evidence="5">
    <location>
        <begin position="24"/>
        <end position="159"/>
    </location>
</feature>
<protein>
    <submittedName>
        <fullName evidence="7">Putative monoheme cytochrome SoxX</fullName>
    </submittedName>
</protein>
<sequence length="159" mass="17423">MKSGLSRSLAVLAAMLLTAGCAANQPEQELSAEEIGIATPLTDKPGDPVNGAKLVTTRSKGNCIACHWMPIGTFHGSAGPNMLDAMQHNERSVGWIRQKIVNPKVDNPDTVMFTFYSNEGKSNIRKDWQGKRVLEAQEVEDIIAYLLTLRNMKPETAQQ</sequence>
<evidence type="ECO:0000256" key="2">
    <source>
        <dbReference type="ARBA" id="ARBA00022723"/>
    </source>
</evidence>
<evidence type="ECO:0000256" key="3">
    <source>
        <dbReference type="ARBA" id="ARBA00023004"/>
    </source>
</evidence>
<dbReference type="SUPFAM" id="SSF46626">
    <property type="entry name" value="Cytochrome c"/>
    <property type="match status" value="1"/>
</dbReference>
<dbReference type="PROSITE" id="PS51007">
    <property type="entry name" value="CYTC"/>
    <property type="match status" value="1"/>
</dbReference>
<keyword evidence="3 4" id="KW-0408">Iron</keyword>
<dbReference type="Proteomes" id="UP000194003">
    <property type="component" value="Unassembled WGS sequence"/>
</dbReference>
<feature type="domain" description="Cytochrome c" evidence="6">
    <location>
        <begin position="46"/>
        <end position="150"/>
    </location>
</feature>
<evidence type="ECO:0000256" key="5">
    <source>
        <dbReference type="SAM" id="SignalP"/>
    </source>
</evidence>
<dbReference type="EMBL" id="LVJN01000018">
    <property type="protein sequence ID" value="OSM05194.1"/>
    <property type="molecule type" value="Genomic_DNA"/>
</dbReference>
<keyword evidence="2 4" id="KW-0479">Metal-binding</keyword>
<keyword evidence="5" id="KW-0732">Signal</keyword>
<dbReference type="OrthoDB" id="9793634at2"/>
<dbReference type="Gene3D" id="1.10.760.10">
    <property type="entry name" value="Cytochrome c-like domain"/>
    <property type="match status" value="1"/>
</dbReference>
<evidence type="ECO:0000313" key="8">
    <source>
        <dbReference type="Proteomes" id="UP000194003"/>
    </source>
</evidence>
<dbReference type="InterPro" id="IPR036909">
    <property type="entry name" value="Cyt_c-like_dom_sf"/>
</dbReference>